<keyword evidence="3" id="KW-1185">Reference proteome</keyword>
<name>A0A504Y8K7_FASGI</name>
<dbReference type="AlphaFoldDB" id="A0A504Y8K7"/>
<accession>A0A504Y8K7</accession>
<feature type="region of interest" description="Disordered" evidence="1">
    <location>
        <begin position="48"/>
        <end position="79"/>
    </location>
</feature>
<dbReference type="Proteomes" id="UP000316759">
    <property type="component" value="Unassembled WGS sequence"/>
</dbReference>
<sequence>MFSYESVVHNVIEKYNRDFQSSDIIFMKDFSVEVPGVFMSSIYENTQVSESHQEEGSPSAGNSSPFETNYGLDDFLTGK</sequence>
<proteinExistence type="predicted"/>
<evidence type="ECO:0000313" key="3">
    <source>
        <dbReference type="Proteomes" id="UP000316759"/>
    </source>
</evidence>
<evidence type="ECO:0000256" key="1">
    <source>
        <dbReference type="SAM" id="MobiDB-lite"/>
    </source>
</evidence>
<reference evidence="2 3" key="1">
    <citation type="submission" date="2019-04" db="EMBL/GenBank/DDBJ databases">
        <title>Annotation for the trematode Fasciola gigantica.</title>
        <authorList>
            <person name="Choi Y.-J."/>
        </authorList>
    </citation>
    <scope>NUCLEOTIDE SEQUENCE [LARGE SCALE GENOMIC DNA]</scope>
    <source>
        <strain evidence="2">Uganda_cow_1</strain>
    </source>
</reference>
<organism evidence="2 3">
    <name type="scientific">Fasciola gigantica</name>
    <name type="common">Giant liver fluke</name>
    <dbReference type="NCBI Taxonomy" id="46835"/>
    <lineage>
        <taxon>Eukaryota</taxon>
        <taxon>Metazoa</taxon>
        <taxon>Spiralia</taxon>
        <taxon>Lophotrochozoa</taxon>
        <taxon>Platyhelminthes</taxon>
        <taxon>Trematoda</taxon>
        <taxon>Digenea</taxon>
        <taxon>Plagiorchiida</taxon>
        <taxon>Echinostomata</taxon>
        <taxon>Echinostomatoidea</taxon>
        <taxon>Fasciolidae</taxon>
        <taxon>Fasciola</taxon>
    </lineage>
</organism>
<comment type="caution">
    <text evidence="2">The sequence shown here is derived from an EMBL/GenBank/DDBJ whole genome shotgun (WGS) entry which is preliminary data.</text>
</comment>
<evidence type="ECO:0000313" key="2">
    <source>
        <dbReference type="EMBL" id="TPP56485.1"/>
    </source>
</evidence>
<protein>
    <submittedName>
        <fullName evidence="2">Uncharacterized protein</fullName>
    </submittedName>
</protein>
<gene>
    <name evidence="2" type="ORF">FGIG_08562</name>
</gene>
<dbReference type="EMBL" id="SUNJ01014428">
    <property type="protein sequence ID" value="TPP56485.1"/>
    <property type="molecule type" value="Genomic_DNA"/>
</dbReference>